<name>A0ABQ3TR82_STRHY</name>
<dbReference type="EMBL" id="BNEK01000002">
    <property type="protein sequence ID" value="GHJ25847.1"/>
    <property type="molecule type" value="Genomic_DNA"/>
</dbReference>
<proteinExistence type="predicted"/>
<evidence type="ECO:0000256" key="1">
    <source>
        <dbReference type="SAM" id="MobiDB-lite"/>
    </source>
</evidence>
<gene>
    <name evidence="2" type="ORF">TPA0910_02800</name>
</gene>
<feature type="region of interest" description="Disordered" evidence="1">
    <location>
        <begin position="183"/>
        <end position="202"/>
    </location>
</feature>
<keyword evidence="3" id="KW-1185">Reference proteome</keyword>
<reference evidence="2" key="1">
    <citation type="submission" date="2024-05" db="EMBL/GenBank/DDBJ databases">
        <title>Whole genome shotgun sequence of Streptomyces hygroscopicus NBRC 113678.</title>
        <authorList>
            <person name="Komaki H."/>
            <person name="Tamura T."/>
        </authorList>
    </citation>
    <scope>NUCLEOTIDE SEQUENCE</scope>
    <source>
        <strain evidence="2">N11-34</strain>
    </source>
</reference>
<comment type="caution">
    <text evidence="2">The sequence shown here is derived from an EMBL/GenBank/DDBJ whole genome shotgun (WGS) entry which is preliminary data.</text>
</comment>
<accession>A0ABQ3TR82</accession>
<organism evidence="2 3">
    <name type="scientific">Streptomyces hygroscopicus</name>
    <dbReference type="NCBI Taxonomy" id="1912"/>
    <lineage>
        <taxon>Bacteria</taxon>
        <taxon>Bacillati</taxon>
        <taxon>Actinomycetota</taxon>
        <taxon>Actinomycetes</taxon>
        <taxon>Kitasatosporales</taxon>
        <taxon>Streptomycetaceae</taxon>
        <taxon>Streptomyces</taxon>
        <taxon>Streptomyces violaceusniger group</taxon>
    </lineage>
</organism>
<evidence type="ECO:0000313" key="2">
    <source>
        <dbReference type="EMBL" id="GHJ25847.1"/>
    </source>
</evidence>
<sequence>MEPTVTTRTLPWKPPPAVDVEALPVGRWWDAVRAAPIVGERALKALGDETGAVIQDMYGTLYWLVAVGSIERNWQLRGVRLLTELADESTYLGVPPVSWTTGPKSHWRVPLGPNRYLTHPWRLREALAEADRAEYGPMPEGRQLCYRCQLPTDEPIPVDVEARTNGVGQIIYACPTHAPLYPTGQQPRILTSAPASEPEGRR</sequence>
<evidence type="ECO:0000313" key="3">
    <source>
        <dbReference type="Proteomes" id="UP001054854"/>
    </source>
</evidence>
<dbReference type="Proteomes" id="UP001054854">
    <property type="component" value="Unassembled WGS sequence"/>
</dbReference>
<protein>
    <submittedName>
        <fullName evidence="2">Uncharacterized protein</fullName>
    </submittedName>
</protein>